<dbReference type="RefSeq" id="WP_099697084.1">
    <property type="nucleotide sequence ID" value="NZ_NOVD01000002.1"/>
</dbReference>
<dbReference type="Gene3D" id="3.30.428.10">
    <property type="entry name" value="HIT-like"/>
    <property type="match status" value="1"/>
</dbReference>
<accession>A0A2A5JGV6</accession>
<gene>
    <name evidence="1" type="ORF">CHR55_05375</name>
</gene>
<organism evidence="1 2">
    <name type="scientific">Rhodococcus qingshengii</name>
    <dbReference type="NCBI Taxonomy" id="334542"/>
    <lineage>
        <taxon>Bacteria</taxon>
        <taxon>Bacillati</taxon>
        <taxon>Actinomycetota</taxon>
        <taxon>Actinomycetes</taxon>
        <taxon>Mycobacteriales</taxon>
        <taxon>Nocardiaceae</taxon>
        <taxon>Rhodococcus</taxon>
        <taxon>Rhodococcus erythropolis group</taxon>
    </lineage>
</organism>
<evidence type="ECO:0000313" key="1">
    <source>
        <dbReference type="EMBL" id="PCK28824.1"/>
    </source>
</evidence>
<dbReference type="Proteomes" id="UP000230886">
    <property type="component" value="Unassembled WGS sequence"/>
</dbReference>
<dbReference type="AlphaFoldDB" id="A0A2A5JGV6"/>
<sequence>MKAGELHHEPPGYRCPFCRFALGEFDEHNSSTDLVARTDHAIARISPKWWPGNPGHVLVSPIEHPRYEDDHLYSRHGEAAYVPPEARAPFGALLRPRFLER</sequence>
<evidence type="ECO:0000313" key="2">
    <source>
        <dbReference type="Proteomes" id="UP000230886"/>
    </source>
</evidence>
<reference evidence="1 2" key="1">
    <citation type="submission" date="2017-07" db="EMBL/GenBank/DDBJ databases">
        <title>Draft sequence of Rhodococcus enclensis 23b-28.</title>
        <authorList>
            <person name="Besaury L."/>
            <person name="Sancelme M."/>
            <person name="Amato P."/>
            <person name="Lallement A."/>
            <person name="Delort A.-M."/>
        </authorList>
    </citation>
    <scope>NUCLEOTIDE SEQUENCE [LARGE SCALE GENOMIC DNA]</scope>
    <source>
        <strain evidence="1 2">23b-28</strain>
    </source>
</reference>
<name>A0A2A5JGV6_RHOSG</name>
<protein>
    <submittedName>
        <fullName evidence="1">Uncharacterized protein</fullName>
    </submittedName>
</protein>
<comment type="caution">
    <text evidence="1">The sequence shown here is derived from an EMBL/GenBank/DDBJ whole genome shotgun (WGS) entry which is preliminary data.</text>
</comment>
<dbReference type="EMBL" id="NOVD01000002">
    <property type="protein sequence ID" value="PCK28824.1"/>
    <property type="molecule type" value="Genomic_DNA"/>
</dbReference>
<dbReference type="SUPFAM" id="SSF54197">
    <property type="entry name" value="HIT-like"/>
    <property type="match status" value="1"/>
</dbReference>
<proteinExistence type="predicted"/>
<dbReference type="InterPro" id="IPR036265">
    <property type="entry name" value="HIT-like_sf"/>
</dbReference>